<dbReference type="GO" id="GO:0016743">
    <property type="term" value="F:carboxyl- or carbamoyltransferase activity"/>
    <property type="evidence" value="ECO:0007669"/>
    <property type="project" value="UniProtKB-UniRule"/>
</dbReference>
<dbReference type="Pfam" id="PF07503">
    <property type="entry name" value="zf-HYPF"/>
    <property type="match status" value="2"/>
</dbReference>
<organism evidence="12 13">
    <name type="scientific">Denitrovibrio acetiphilus (strain DSM 12809 / NBRC 114555 / N2460)</name>
    <dbReference type="NCBI Taxonomy" id="522772"/>
    <lineage>
        <taxon>Bacteria</taxon>
        <taxon>Pseudomonadati</taxon>
        <taxon>Deferribacterota</taxon>
        <taxon>Deferribacteres</taxon>
        <taxon>Deferribacterales</taxon>
        <taxon>Geovibrionaceae</taxon>
        <taxon>Denitrovibrio</taxon>
    </lineage>
</organism>
<dbReference type="InParanoid" id="D4H730"/>
<dbReference type="InterPro" id="IPR017968">
    <property type="entry name" value="Acylphosphatase_CS"/>
</dbReference>
<dbReference type="InterPro" id="IPR004421">
    <property type="entry name" value="Carbamoyltransferase_HypF"/>
</dbReference>
<comment type="similarity">
    <text evidence="2 8">Belongs to the carbamoyltransferase HypF family.</text>
</comment>
<dbReference type="Gene3D" id="3.30.420.360">
    <property type="match status" value="1"/>
</dbReference>
<dbReference type="InterPro" id="IPR011125">
    <property type="entry name" value="Znf_HypF"/>
</dbReference>
<dbReference type="PANTHER" id="PTHR42959">
    <property type="entry name" value="CARBAMOYLTRANSFERASE"/>
    <property type="match status" value="1"/>
</dbReference>
<dbReference type="Gene3D" id="3.90.870.50">
    <property type="match status" value="1"/>
</dbReference>
<dbReference type="Pfam" id="PF01300">
    <property type="entry name" value="Sua5_yciO_yrdC"/>
    <property type="match status" value="1"/>
</dbReference>
<keyword evidence="5" id="KW-0863">Zinc-finger</keyword>
<evidence type="ECO:0000256" key="2">
    <source>
        <dbReference type="ARBA" id="ARBA00008097"/>
    </source>
</evidence>
<dbReference type="PaxDb" id="522772-Dacet_2984"/>
<dbReference type="InterPro" id="IPR051060">
    <property type="entry name" value="Carbamoyltrans_HypF-like"/>
</dbReference>
<accession>D4H730</accession>
<dbReference type="PROSITE" id="PS00150">
    <property type="entry name" value="ACYLPHOSPHATASE_1"/>
    <property type="match status" value="1"/>
</dbReference>
<feature type="domain" description="YrdC-like" evidence="11">
    <location>
        <begin position="193"/>
        <end position="376"/>
    </location>
</feature>
<dbReference type="KEGG" id="dap:Dacet_2984"/>
<feature type="domain" description="Acylphosphatase-like" evidence="10">
    <location>
        <begin position="3"/>
        <end position="89"/>
    </location>
</feature>
<proteinExistence type="inferred from homology"/>
<comment type="catalytic activity">
    <reaction evidence="7">
        <text>C-terminal L-cysteinyl-[HypE protein] + carbamoyl phosphate + ATP + H2O = C-terminal S-carboxamide-L-cysteinyl-[HypE protein] + AMP + phosphate + diphosphate + H(+)</text>
        <dbReference type="Rhea" id="RHEA:55636"/>
        <dbReference type="Rhea" id="RHEA-COMP:14247"/>
        <dbReference type="Rhea" id="RHEA-COMP:14392"/>
        <dbReference type="ChEBI" id="CHEBI:15377"/>
        <dbReference type="ChEBI" id="CHEBI:15378"/>
        <dbReference type="ChEBI" id="CHEBI:30616"/>
        <dbReference type="ChEBI" id="CHEBI:33019"/>
        <dbReference type="ChEBI" id="CHEBI:43474"/>
        <dbReference type="ChEBI" id="CHEBI:58228"/>
        <dbReference type="ChEBI" id="CHEBI:76913"/>
        <dbReference type="ChEBI" id="CHEBI:139126"/>
        <dbReference type="ChEBI" id="CHEBI:456215"/>
    </reaction>
</comment>
<dbReference type="InterPro" id="IPR017945">
    <property type="entry name" value="DHBP_synth_RibB-like_a/b_dom"/>
</dbReference>
<evidence type="ECO:0000259" key="11">
    <source>
        <dbReference type="PROSITE" id="PS51163"/>
    </source>
</evidence>
<dbReference type="Pfam" id="PF00708">
    <property type="entry name" value="Acylphosphatase"/>
    <property type="match status" value="1"/>
</dbReference>
<name>D4H730_DENA2</name>
<dbReference type="SUPFAM" id="SSF54975">
    <property type="entry name" value="Acylphosphatase/BLUF domain-like"/>
    <property type="match status" value="1"/>
</dbReference>
<protein>
    <recommendedName>
        <fullName evidence="8">Carbamoyltransferase</fullName>
        <ecNumber evidence="8">6.2.-.-</ecNumber>
    </recommendedName>
</protein>
<dbReference type="InterPro" id="IPR006070">
    <property type="entry name" value="Sua5-like_dom"/>
</dbReference>
<dbReference type="SUPFAM" id="SSF55821">
    <property type="entry name" value="YrdC/RibB"/>
    <property type="match status" value="1"/>
</dbReference>
<comment type="catalytic activity">
    <reaction evidence="9">
        <text>an acyl phosphate + H2O = a carboxylate + phosphate + H(+)</text>
        <dbReference type="Rhea" id="RHEA:14965"/>
        <dbReference type="ChEBI" id="CHEBI:15377"/>
        <dbReference type="ChEBI" id="CHEBI:15378"/>
        <dbReference type="ChEBI" id="CHEBI:29067"/>
        <dbReference type="ChEBI" id="CHEBI:43474"/>
        <dbReference type="ChEBI" id="CHEBI:59918"/>
        <dbReference type="EC" id="3.6.1.7"/>
    </reaction>
</comment>
<dbReference type="STRING" id="522772.Dacet_2984"/>
<dbReference type="GO" id="GO:0008270">
    <property type="term" value="F:zinc ion binding"/>
    <property type="evidence" value="ECO:0007669"/>
    <property type="project" value="UniProtKB-KW"/>
</dbReference>
<dbReference type="PIRSF" id="PIRSF006256">
    <property type="entry name" value="CMPcnvr_hdrg_mat"/>
    <property type="match status" value="1"/>
</dbReference>
<dbReference type="FunCoup" id="D4H730">
    <property type="interactions" value="44"/>
</dbReference>
<dbReference type="AlphaFoldDB" id="D4H730"/>
<dbReference type="GO" id="GO:0016874">
    <property type="term" value="F:ligase activity"/>
    <property type="evidence" value="ECO:0007669"/>
    <property type="project" value="UniProtKB-UniRule"/>
</dbReference>
<dbReference type="NCBIfam" id="TIGR00143">
    <property type="entry name" value="hypF"/>
    <property type="match status" value="1"/>
</dbReference>
<dbReference type="SUPFAM" id="SSF53067">
    <property type="entry name" value="Actin-like ATPase domain"/>
    <property type="match status" value="1"/>
</dbReference>
<dbReference type="GO" id="GO:0003998">
    <property type="term" value="F:acylphosphatase activity"/>
    <property type="evidence" value="ECO:0007669"/>
    <property type="project" value="UniProtKB-EC"/>
</dbReference>
<evidence type="ECO:0000256" key="5">
    <source>
        <dbReference type="ARBA" id="ARBA00022771"/>
    </source>
</evidence>
<dbReference type="Pfam" id="PF22521">
    <property type="entry name" value="HypF_C_2"/>
    <property type="match status" value="1"/>
</dbReference>
<keyword evidence="4" id="KW-0479">Metal-binding</keyword>
<evidence type="ECO:0000259" key="10">
    <source>
        <dbReference type="PROSITE" id="PS51160"/>
    </source>
</evidence>
<evidence type="ECO:0000313" key="13">
    <source>
        <dbReference type="Proteomes" id="UP000002012"/>
    </source>
</evidence>
<dbReference type="InterPro" id="IPR036046">
    <property type="entry name" value="Acylphosphatase-like_dom_sf"/>
</dbReference>
<dbReference type="Gene3D" id="3.30.110.120">
    <property type="match status" value="1"/>
</dbReference>
<feature type="active site" evidence="9">
    <location>
        <position position="36"/>
    </location>
</feature>
<evidence type="ECO:0000256" key="8">
    <source>
        <dbReference type="PIRNR" id="PIRNR006256"/>
    </source>
</evidence>
<evidence type="ECO:0000256" key="4">
    <source>
        <dbReference type="ARBA" id="ARBA00022723"/>
    </source>
</evidence>
<gene>
    <name evidence="12" type="ordered locus">Dacet_2984</name>
</gene>
<dbReference type="InterPro" id="IPR043129">
    <property type="entry name" value="ATPase_NBD"/>
</dbReference>
<sequence>MKTFNIKVKGIVQGVGFRPFIFRLAGTHGLKGFVTNSSSGVEIEVNGEKQQIEDFASDIQTKCPPLAHIIEVTIECIPFREFEMFSIEPSKITSGITLVPPDTALCDECAKEMDDPADRRYNYPFTNCTNCGPRYSIIKKMPYDRPDTTMSKFRMCPSCQKEYDDPADRRFHAQPNACPVCGPMVYLGKNAGQDAIDHAAEIIDSGGIIAVKGLGGYHLICDATQDIPVKTLRNLKKRPDKPLAVMCSYETIQKYCDDAPSLKLFCSPQAPIVIMKVPDLPVSAFANPMSPNVGCIAPYTPLHRVLMKTCKSDFLIATSGNRKDEPIAKDEREAEKALSEFTSHFLHHTRPIHNRVDDSLVSVVDGMPYVMRRARGFAPYPVMLPSAVNGCVLALGAHLKNTITIAKDNYAFVSQYIGDLDNPDTCEFFEETIDKMKMLYGLEPDSVVCDMHPNYHSTGFAESLGLPVQRVQHHISHMMACMAENGLKDNVLGVVLDGTGLGTDGTIWGGEFLLMKNRKISRPQHLPKVMQPGMDGGAKNPGRMLISYLHHFGILERYMETLTKKLFIPEKDIKLTVSMIEKNINCIPTTSAGRLFESLGAAVTGVTKNLFEAHSAMKMEGLAHSADRKYHKVTDTDSDDFYRNVFEYTLNSVQANENPQIIAADIHSNFVKHIIFCIKNICNIEEVGDVVLSGGVFQNLFLTKELTKVSRLNIHRHKAVPPNDSCISLGQAYYKTYSKIRNFGS</sequence>
<dbReference type="GO" id="GO:0051604">
    <property type="term" value="P:protein maturation"/>
    <property type="evidence" value="ECO:0007669"/>
    <property type="project" value="TreeGrafter"/>
</dbReference>
<keyword evidence="6" id="KW-0862">Zinc</keyword>
<dbReference type="Gene3D" id="3.30.420.40">
    <property type="match status" value="1"/>
</dbReference>
<keyword evidence="3" id="KW-0436">Ligase</keyword>
<evidence type="ECO:0000256" key="1">
    <source>
        <dbReference type="ARBA" id="ARBA00004711"/>
    </source>
</evidence>
<evidence type="ECO:0000256" key="3">
    <source>
        <dbReference type="ARBA" id="ARBA00022598"/>
    </source>
</evidence>
<feature type="active site" evidence="9">
    <location>
        <position position="18"/>
    </location>
</feature>
<dbReference type="InterPro" id="IPR001792">
    <property type="entry name" value="Acylphosphatase-like_dom"/>
</dbReference>
<dbReference type="EC" id="6.2.-.-" evidence="8"/>
<dbReference type="eggNOG" id="COG0068">
    <property type="taxonomic scope" value="Bacteria"/>
</dbReference>
<dbReference type="PROSITE" id="PS51163">
    <property type="entry name" value="YRDC"/>
    <property type="match status" value="1"/>
</dbReference>
<keyword evidence="9" id="KW-0378">Hydrolase</keyword>
<keyword evidence="13" id="KW-1185">Reference proteome</keyword>
<evidence type="ECO:0000313" key="12">
    <source>
        <dbReference type="EMBL" id="ADD69734.1"/>
    </source>
</evidence>
<dbReference type="UniPathway" id="UPA00335"/>
<dbReference type="InterPro" id="IPR041440">
    <property type="entry name" value="HypF_C"/>
</dbReference>
<dbReference type="EMBL" id="CP001968">
    <property type="protein sequence ID" value="ADD69734.1"/>
    <property type="molecule type" value="Genomic_DNA"/>
</dbReference>
<reference evidence="12 13" key="1">
    <citation type="journal article" date="2010" name="Stand. Genomic Sci.">
        <title>Complete genome sequence of Denitrovibrio acetiphilus type strain (N2460).</title>
        <authorList>
            <person name="Kiss H."/>
            <person name="Lang E."/>
            <person name="Lapidus A."/>
            <person name="Copeland A."/>
            <person name="Nolan M."/>
            <person name="Glavina Del Rio T."/>
            <person name="Chen F."/>
            <person name="Lucas S."/>
            <person name="Tice H."/>
            <person name="Cheng J.F."/>
            <person name="Han C."/>
            <person name="Goodwin L."/>
            <person name="Pitluck S."/>
            <person name="Liolios K."/>
            <person name="Pati A."/>
            <person name="Ivanova N."/>
            <person name="Mavromatis K."/>
            <person name="Chen A."/>
            <person name="Palaniappan K."/>
            <person name="Land M."/>
            <person name="Hauser L."/>
            <person name="Chang Y.J."/>
            <person name="Jeffries C.D."/>
            <person name="Detter J.C."/>
            <person name="Brettin T."/>
            <person name="Spring S."/>
            <person name="Rohde M."/>
            <person name="Goker M."/>
            <person name="Woyke T."/>
            <person name="Bristow J."/>
            <person name="Eisen J.A."/>
            <person name="Markowitz V."/>
            <person name="Hugenholtz P."/>
            <person name="Kyrpides N.C."/>
            <person name="Klenk H.P."/>
        </authorList>
    </citation>
    <scope>NUCLEOTIDE SEQUENCE [LARGE SCALE GENOMIC DNA]</scope>
    <source>
        <strain evidence="13">DSM 12809 / NBRC 114555 / N2460</strain>
    </source>
</reference>
<dbReference type="PROSITE" id="PS51160">
    <property type="entry name" value="ACYLPHOSPHATASE_3"/>
    <property type="match status" value="1"/>
</dbReference>
<evidence type="ECO:0000256" key="6">
    <source>
        <dbReference type="ARBA" id="ARBA00022833"/>
    </source>
</evidence>
<evidence type="ECO:0000256" key="7">
    <source>
        <dbReference type="ARBA" id="ARBA00048220"/>
    </source>
</evidence>
<dbReference type="GO" id="GO:0003725">
    <property type="term" value="F:double-stranded RNA binding"/>
    <property type="evidence" value="ECO:0007669"/>
    <property type="project" value="InterPro"/>
</dbReference>
<dbReference type="Proteomes" id="UP000002012">
    <property type="component" value="Chromosome"/>
</dbReference>
<evidence type="ECO:0000256" key="9">
    <source>
        <dbReference type="PROSITE-ProRule" id="PRU00520"/>
    </source>
</evidence>
<comment type="pathway">
    <text evidence="1">Protein modification; [NiFe] hydrogenase maturation.</text>
</comment>
<dbReference type="InterPro" id="IPR055128">
    <property type="entry name" value="HypF_C_2"/>
</dbReference>
<dbReference type="PANTHER" id="PTHR42959:SF1">
    <property type="entry name" value="CARBAMOYLTRANSFERASE HYPF"/>
    <property type="match status" value="1"/>
</dbReference>
<dbReference type="Pfam" id="PF17788">
    <property type="entry name" value="HypF_C"/>
    <property type="match status" value="1"/>
</dbReference>
<dbReference type="HOGENOM" id="CLU_009164_0_0_0"/>